<feature type="region of interest" description="Disordered" evidence="1">
    <location>
        <begin position="472"/>
        <end position="559"/>
    </location>
</feature>
<sequence length="724" mass="80501">MKACEAFREIDELFIDYEDNEDKFNDSYGSYNKYCPGKNGVRKCETNYEKLSAVSGYAYMELTGNDQTDLDNENDPSVDFLIMGLSDRLYKLSKDPNLSLKDAFKKYLGNPIGGFNHWNLTKNKKYFSDSNIGIMNGFYFLFKQICETVNTYNESKIESHECVYSATQCYIMYDKLYNVVSRCGPYLRLLDHLKTIYNEFIDAVIKDNNNDQTLSSKLVKLSPIDKSTFGSEFNTKGCQKLHKKLAKTTPNFIKLVNKMSEDDEKRKNGEGSQSTEDKDDEDDDDLDLYLDEEEDGFELDEEEDDFELDKEEDDELQNSPQGTPQVLPPGPPQALKLQEPAPPSQPIQSQSDSDPSTADSPPPPQNGSSSQTPQTGGSSSGNGNPGGGSSDPASSTPGGSFNLGSSLFKILLNGAEKLNKTSQFIQKNQQKVKEVTDKISGVYNDTVENIKDAYDKSSSYLSEFINNVTNQLNQVDSPSNSGGNQPGSGSPSDGGNSHNQSPSPQSPSITDPKNPASTPTKDTTSNPAPSPTTQKQSSPQAQSITPHHPQTNTSTQKTTAQINDQLLKSPNSDPISRNPWNIIPTTWNGSGDCKPKIKFINTTLVCCTSEQCNLTGISVTIVLIPIILLIVYKYLSFGSGKNSKKKKSMNRVIKLADGNRKTQIIIKSYDRNKDLKPVINSVNRKKDLLLNIYKLMQADPIPFINLFFLLIFFVYKRQLNYLEL</sequence>
<feature type="compositionally biased region" description="Low complexity" evidence="1">
    <location>
        <begin position="390"/>
        <end position="400"/>
    </location>
</feature>
<accession>A0A6V7SH59</accession>
<dbReference type="Proteomes" id="UP000515268">
    <property type="component" value="Chromosome PVPCR_04"/>
</dbReference>
<dbReference type="AlphaFoldDB" id="A0A6V7SH59"/>
<feature type="compositionally biased region" description="Low complexity" evidence="1">
    <location>
        <begin position="477"/>
        <end position="508"/>
    </location>
</feature>
<evidence type="ECO:0000313" key="3">
    <source>
        <dbReference type="EMBL" id="CAD2097386.1"/>
    </source>
</evidence>
<dbReference type="OrthoDB" id="373239at2759"/>
<feature type="compositionally biased region" description="Low complexity" evidence="1">
    <location>
        <begin position="366"/>
        <end position="377"/>
    </location>
</feature>
<feature type="compositionally biased region" description="Gly residues" evidence="1">
    <location>
        <begin position="378"/>
        <end position="389"/>
    </location>
</feature>
<name>A0A6V7SH59_PLAVN</name>
<reference evidence="3 4" key="1">
    <citation type="submission" date="2020-08" db="EMBL/GenBank/DDBJ databases">
        <authorList>
            <person name="Ramaprasad A."/>
        </authorList>
    </citation>
    <scope>NUCLEOTIDE SEQUENCE [LARGE SCALE GENOMIC DNA]</scope>
</reference>
<protein>
    <submittedName>
        <fullName evidence="3">PIR protein CIR protein</fullName>
    </submittedName>
</protein>
<feature type="region of interest" description="Disordered" evidence="1">
    <location>
        <begin position="257"/>
        <end position="404"/>
    </location>
</feature>
<dbReference type="Pfam" id="PF06022">
    <property type="entry name" value="Cir_Bir_Yir"/>
    <property type="match status" value="1"/>
</dbReference>
<keyword evidence="4" id="KW-1185">Reference proteome</keyword>
<evidence type="ECO:0000313" key="4">
    <source>
        <dbReference type="Proteomes" id="UP000515268"/>
    </source>
</evidence>
<feature type="transmembrane region" description="Helical" evidence="2">
    <location>
        <begin position="614"/>
        <end position="635"/>
    </location>
</feature>
<keyword evidence="2" id="KW-0812">Transmembrane</keyword>
<keyword evidence="2" id="KW-1133">Transmembrane helix</keyword>
<dbReference type="VEuPathDB" id="PlasmoDB:PVPCR_0400090"/>
<feature type="compositionally biased region" description="Basic and acidic residues" evidence="1">
    <location>
        <begin position="259"/>
        <end position="269"/>
    </location>
</feature>
<organism evidence="3 4">
    <name type="scientific">Plasmodium vinckei petteri</name>
    <dbReference type="NCBI Taxonomy" id="138298"/>
    <lineage>
        <taxon>Eukaryota</taxon>
        <taxon>Sar</taxon>
        <taxon>Alveolata</taxon>
        <taxon>Apicomplexa</taxon>
        <taxon>Aconoidasida</taxon>
        <taxon>Haemosporida</taxon>
        <taxon>Plasmodiidae</taxon>
        <taxon>Plasmodium</taxon>
        <taxon>Plasmodium (Vinckeia)</taxon>
    </lineage>
</organism>
<dbReference type="EMBL" id="LR865409">
    <property type="protein sequence ID" value="CAD2097386.1"/>
    <property type="molecule type" value="Genomic_DNA"/>
</dbReference>
<proteinExistence type="predicted"/>
<feature type="compositionally biased region" description="Acidic residues" evidence="1">
    <location>
        <begin position="277"/>
        <end position="316"/>
    </location>
</feature>
<evidence type="ECO:0000256" key="1">
    <source>
        <dbReference type="SAM" id="MobiDB-lite"/>
    </source>
</evidence>
<feature type="transmembrane region" description="Helical" evidence="2">
    <location>
        <begin position="695"/>
        <end position="715"/>
    </location>
</feature>
<dbReference type="InterPro" id="IPR006477">
    <property type="entry name" value="Yir_bir_cir"/>
</dbReference>
<feature type="compositionally biased region" description="Low complexity" evidence="1">
    <location>
        <begin position="346"/>
        <end position="359"/>
    </location>
</feature>
<keyword evidence="2" id="KW-0472">Membrane</keyword>
<evidence type="ECO:0000256" key="2">
    <source>
        <dbReference type="SAM" id="Phobius"/>
    </source>
</evidence>
<feature type="compositionally biased region" description="Polar residues" evidence="1">
    <location>
        <begin position="509"/>
        <end position="559"/>
    </location>
</feature>
<gene>
    <name evidence="3" type="ORF">PVPCR_0400090</name>
</gene>